<keyword evidence="5" id="KW-0206">Cytoskeleton</keyword>
<comment type="subcellular location">
    <subcellularLocation>
        <location evidence="1">Cytoplasm</location>
        <location evidence="1">Cytoskeleton</location>
    </subcellularLocation>
</comment>
<gene>
    <name evidence="8" type="ORF">K431DRAFT_281770</name>
</gene>
<name>A0A9P4UTK2_9PEZI</name>
<dbReference type="GO" id="GO:0005869">
    <property type="term" value="C:dynactin complex"/>
    <property type="evidence" value="ECO:0007669"/>
    <property type="project" value="InterPro"/>
</dbReference>
<comment type="function">
    <text evidence="6">Part of the dynactin complex that activates the molecular motor dynein for ultra-processive transport along microtubules.</text>
</comment>
<evidence type="ECO:0000256" key="7">
    <source>
        <dbReference type="SAM" id="MobiDB-lite"/>
    </source>
</evidence>
<evidence type="ECO:0000256" key="5">
    <source>
        <dbReference type="ARBA" id="ARBA00023212"/>
    </source>
</evidence>
<feature type="region of interest" description="Disordered" evidence="7">
    <location>
        <begin position="1"/>
        <end position="23"/>
    </location>
</feature>
<evidence type="ECO:0000256" key="6">
    <source>
        <dbReference type="ARBA" id="ARBA00034687"/>
    </source>
</evidence>
<evidence type="ECO:0000313" key="8">
    <source>
        <dbReference type="EMBL" id="KAF2724813.1"/>
    </source>
</evidence>
<protein>
    <recommendedName>
        <fullName evidence="3">Dynactin subunit 6</fullName>
    </recommendedName>
</protein>
<dbReference type="InterPro" id="IPR027777">
    <property type="entry name" value="DCTN6"/>
</dbReference>
<dbReference type="EMBL" id="MU003770">
    <property type="protein sequence ID" value="KAF2724813.1"/>
    <property type="molecule type" value="Genomic_DNA"/>
</dbReference>
<dbReference type="OrthoDB" id="2355at2759"/>
<proteinExistence type="inferred from homology"/>
<accession>A0A9P4UTK2</accession>
<organism evidence="8 9">
    <name type="scientific">Polychaeton citri CBS 116435</name>
    <dbReference type="NCBI Taxonomy" id="1314669"/>
    <lineage>
        <taxon>Eukaryota</taxon>
        <taxon>Fungi</taxon>
        <taxon>Dikarya</taxon>
        <taxon>Ascomycota</taxon>
        <taxon>Pezizomycotina</taxon>
        <taxon>Dothideomycetes</taxon>
        <taxon>Dothideomycetidae</taxon>
        <taxon>Capnodiales</taxon>
        <taxon>Capnodiaceae</taxon>
        <taxon>Polychaeton</taxon>
    </lineage>
</organism>
<dbReference type="SUPFAM" id="SSF51161">
    <property type="entry name" value="Trimeric LpxA-like enzymes"/>
    <property type="match status" value="1"/>
</dbReference>
<sequence>MATRPSSGRATSTSVVSSVKPPTSIHPSAVVAEKAQLVGTHNIEIGENTILHPYVKIRAEGGPVKIGRDVTISETAVVGLPADRTTGEEDEVEIEEGASIESGAEVMARCIGAHSIIEVKASIGKGAMIGKYCRIAPMTEIKAGDEIPDYTVTFGHDQRRMDRTLASNPSIRDARLRGHAMEIDLLKKLIPNAAEKWR</sequence>
<comment type="similarity">
    <text evidence="2">Belongs to the dynactin subunits 5/6 family. Dynactin subunit 6 subfamily.</text>
</comment>
<dbReference type="PANTHER" id="PTHR13072">
    <property type="entry name" value="DYNACTIN 6"/>
    <property type="match status" value="1"/>
</dbReference>
<evidence type="ECO:0000256" key="2">
    <source>
        <dbReference type="ARBA" id="ARBA00007719"/>
    </source>
</evidence>
<evidence type="ECO:0000256" key="1">
    <source>
        <dbReference type="ARBA" id="ARBA00004245"/>
    </source>
</evidence>
<reference evidence="8" key="1">
    <citation type="journal article" date="2020" name="Stud. Mycol.">
        <title>101 Dothideomycetes genomes: a test case for predicting lifestyles and emergence of pathogens.</title>
        <authorList>
            <person name="Haridas S."/>
            <person name="Albert R."/>
            <person name="Binder M."/>
            <person name="Bloem J."/>
            <person name="Labutti K."/>
            <person name="Salamov A."/>
            <person name="Andreopoulos B."/>
            <person name="Baker S."/>
            <person name="Barry K."/>
            <person name="Bills G."/>
            <person name="Bluhm B."/>
            <person name="Cannon C."/>
            <person name="Castanera R."/>
            <person name="Culley D."/>
            <person name="Daum C."/>
            <person name="Ezra D."/>
            <person name="Gonzalez J."/>
            <person name="Henrissat B."/>
            <person name="Kuo A."/>
            <person name="Liang C."/>
            <person name="Lipzen A."/>
            <person name="Lutzoni F."/>
            <person name="Magnuson J."/>
            <person name="Mondo S."/>
            <person name="Nolan M."/>
            <person name="Ohm R."/>
            <person name="Pangilinan J."/>
            <person name="Park H.-J."/>
            <person name="Ramirez L."/>
            <person name="Alfaro M."/>
            <person name="Sun H."/>
            <person name="Tritt A."/>
            <person name="Yoshinaga Y."/>
            <person name="Zwiers L.-H."/>
            <person name="Turgeon B."/>
            <person name="Goodwin S."/>
            <person name="Spatafora J."/>
            <person name="Crous P."/>
            <person name="Grigoriev I."/>
        </authorList>
    </citation>
    <scope>NUCLEOTIDE SEQUENCE</scope>
    <source>
        <strain evidence="8">CBS 116435</strain>
    </source>
</reference>
<dbReference type="GO" id="GO:0070840">
    <property type="term" value="F:dynein complex binding"/>
    <property type="evidence" value="ECO:0007669"/>
    <property type="project" value="TreeGrafter"/>
</dbReference>
<feature type="compositionally biased region" description="Low complexity" evidence="7">
    <location>
        <begin position="11"/>
        <end position="23"/>
    </location>
</feature>
<dbReference type="Proteomes" id="UP000799441">
    <property type="component" value="Unassembled WGS sequence"/>
</dbReference>
<comment type="caution">
    <text evidence="8">The sequence shown here is derived from an EMBL/GenBank/DDBJ whole genome shotgun (WGS) entry which is preliminary data.</text>
</comment>
<evidence type="ECO:0000313" key="9">
    <source>
        <dbReference type="Proteomes" id="UP000799441"/>
    </source>
</evidence>
<feature type="compositionally biased region" description="Polar residues" evidence="7">
    <location>
        <begin position="1"/>
        <end position="10"/>
    </location>
</feature>
<dbReference type="PANTHER" id="PTHR13072:SF0">
    <property type="entry name" value="DYNACTIN SUBUNIT 6"/>
    <property type="match status" value="1"/>
</dbReference>
<dbReference type="InterPro" id="IPR011004">
    <property type="entry name" value="Trimer_LpxA-like_sf"/>
</dbReference>
<keyword evidence="4" id="KW-0963">Cytoplasm</keyword>
<dbReference type="AlphaFoldDB" id="A0A9P4UTK2"/>
<dbReference type="Gene3D" id="2.160.10.10">
    <property type="entry name" value="Hexapeptide repeat proteins"/>
    <property type="match status" value="1"/>
</dbReference>
<dbReference type="GO" id="GO:0007052">
    <property type="term" value="P:mitotic spindle organization"/>
    <property type="evidence" value="ECO:0007669"/>
    <property type="project" value="TreeGrafter"/>
</dbReference>
<keyword evidence="9" id="KW-1185">Reference proteome</keyword>
<evidence type="ECO:0000256" key="3">
    <source>
        <dbReference type="ARBA" id="ARBA00016573"/>
    </source>
</evidence>
<evidence type="ECO:0000256" key="4">
    <source>
        <dbReference type="ARBA" id="ARBA00022490"/>
    </source>
</evidence>